<dbReference type="GO" id="GO:1990112">
    <property type="term" value="C:RQC complex"/>
    <property type="evidence" value="ECO:0007669"/>
    <property type="project" value="TreeGrafter"/>
</dbReference>
<name>I0YNU0_COCSC</name>
<dbReference type="KEGG" id="csl:COCSUDRAFT_30723"/>
<dbReference type="AlphaFoldDB" id="I0YNU0"/>
<sequence length="638" mass="69286">MRLWKAVHLGNALAALSQGSASAGAAANGQQQKAHEAAEPPLLAVDPRKLRGEEEMRRIFGARILREEERDNAGGGVVGANRRMRRAIARGQLRRQPLKRGILIAPKDTWPRFDGGISMELAGTSDEGAQIFSYTHSAAYQGVQALFEECQATFDPNNIVGLLGQHPYHIDSLMAMATGQHEYADEMLERCLYALEMAWHPWFNPAIGNCRLPFAQEQNRPLFSALFKHMQARAATSFEVAKLILLLDPDDPMGVMLCVDYFALRAHNYAWLQVCLSSGNPGRYCWVHATHPLWTCLHIRGLDMTSSLLKIGSAHMTKLCLQCHAAALHSCWIQGTLEKGVGNDAQWLSILQRPLFARAGDDTSASLEHLTDIFVERQWLLWKAPDVQLWLRRACGDATEGSLAESAGDYECARQEAFPASDDNAYRHLRVSDFSDAVAALPPEELQAAVMGPQRGARVRPADGQAIMQLEEALAAMAAADHQARNVGPQAEPMEEAALREMHPLQALLRTLLPWVNAGQVPDYAAETDAALEGGQHEPPAGPDGAPAAAAGPPGPPGGGTPRVPLPAAVAAQLGGDAHLEEQLVDLFDRMDNEQLATLFDSLNAVGRVDLDGGQEGQEQAQQAEQAEQGDNGGNDRQ</sequence>
<feature type="region of interest" description="Disordered" evidence="1">
    <location>
        <begin position="609"/>
        <end position="638"/>
    </location>
</feature>
<dbReference type="OrthoDB" id="205993at2759"/>
<feature type="region of interest" description="Disordered" evidence="1">
    <location>
        <begin position="533"/>
        <end position="566"/>
    </location>
</feature>
<protein>
    <submittedName>
        <fullName evidence="3">DUF654-domain-containing protein</fullName>
    </submittedName>
</protein>
<dbReference type="RefSeq" id="XP_005644603.1">
    <property type="nucleotide sequence ID" value="XM_005644546.1"/>
</dbReference>
<proteinExistence type="predicted"/>
<evidence type="ECO:0000313" key="3">
    <source>
        <dbReference type="EMBL" id="EIE20059.1"/>
    </source>
</evidence>
<dbReference type="Proteomes" id="UP000007264">
    <property type="component" value="Unassembled WGS sequence"/>
</dbReference>
<dbReference type="STRING" id="574566.I0YNU0"/>
<keyword evidence="2" id="KW-0732">Signal</keyword>
<accession>I0YNU0</accession>
<feature type="chain" id="PRO_5003637147" evidence="2">
    <location>
        <begin position="20"/>
        <end position="638"/>
    </location>
</feature>
<evidence type="ECO:0000256" key="1">
    <source>
        <dbReference type="SAM" id="MobiDB-lite"/>
    </source>
</evidence>
<feature type="signal peptide" evidence="2">
    <location>
        <begin position="1"/>
        <end position="19"/>
    </location>
</feature>
<keyword evidence="4" id="KW-1185">Reference proteome</keyword>
<dbReference type="PANTHER" id="PTHR22684">
    <property type="entry name" value="NULP1-RELATED"/>
    <property type="match status" value="1"/>
</dbReference>
<gene>
    <name evidence="3" type="ORF">COCSUDRAFT_30723</name>
</gene>
<dbReference type="PANTHER" id="PTHR22684:SF0">
    <property type="entry name" value="RIBOSOME QUALITY CONTROL COMPLEX SUBUNIT TCF25"/>
    <property type="match status" value="1"/>
</dbReference>
<feature type="compositionally biased region" description="Low complexity" evidence="1">
    <location>
        <begin position="617"/>
        <end position="630"/>
    </location>
</feature>
<dbReference type="Pfam" id="PF04910">
    <property type="entry name" value="Tcf25"/>
    <property type="match status" value="1"/>
</dbReference>
<feature type="compositionally biased region" description="Low complexity" evidence="1">
    <location>
        <begin position="543"/>
        <end position="552"/>
    </location>
</feature>
<reference evidence="3 4" key="1">
    <citation type="journal article" date="2012" name="Genome Biol.">
        <title>The genome of the polar eukaryotic microalga coccomyxa subellipsoidea reveals traits of cold adaptation.</title>
        <authorList>
            <person name="Blanc G."/>
            <person name="Agarkova I."/>
            <person name="Grimwood J."/>
            <person name="Kuo A."/>
            <person name="Brueggeman A."/>
            <person name="Dunigan D."/>
            <person name="Gurnon J."/>
            <person name="Ladunga I."/>
            <person name="Lindquist E."/>
            <person name="Lucas S."/>
            <person name="Pangilinan J."/>
            <person name="Proschold T."/>
            <person name="Salamov A."/>
            <person name="Schmutz J."/>
            <person name="Weeks D."/>
            <person name="Yamada T."/>
            <person name="Claverie J.M."/>
            <person name="Grigoriev I."/>
            <person name="Van Etten J."/>
            <person name="Lomsadze A."/>
            <person name="Borodovsky M."/>
        </authorList>
    </citation>
    <scope>NUCLEOTIDE SEQUENCE [LARGE SCALE GENOMIC DNA]</scope>
    <source>
        <strain evidence="3 4">C-169</strain>
    </source>
</reference>
<dbReference type="EMBL" id="AGSI01000016">
    <property type="protein sequence ID" value="EIE20059.1"/>
    <property type="molecule type" value="Genomic_DNA"/>
</dbReference>
<evidence type="ECO:0000256" key="2">
    <source>
        <dbReference type="SAM" id="SignalP"/>
    </source>
</evidence>
<evidence type="ECO:0000313" key="4">
    <source>
        <dbReference type="Proteomes" id="UP000007264"/>
    </source>
</evidence>
<dbReference type="InterPro" id="IPR006994">
    <property type="entry name" value="TCF25/Rqc1"/>
</dbReference>
<dbReference type="GeneID" id="17038035"/>
<dbReference type="eggNOG" id="KOG2422">
    <property type="taxonomic scope" value="Eukaryota"/>
</dbReference>
<comment type="caution">
    <text evidence="3">The sequence shown here is derived from an EMBL/GenBank/DDBJ whole genome shotgun (WGS) entry which is preliminary data.</text>
</comment>
<organism evidence="3 4">
    <name type="scientific">Coccomyxa subellipsoidea (strain C-169)</name>
    <name type="common">Green microalga</name>
    <dbReference type="NCBI Taxonomy" id="574566"/>
    <lineage>
        <taxon>Eukaryota</taxon>
        <taxon>Viridiplantae</taxon>
        <taxon>Chlorophyta</taxon>
        <taxon>core chlorophytes</taxon>
        <taxon>Trebouxiophyceae</taxon>
        <taxon>Trebouxiophyceae incertae sedis</taxon>
        <taxon>Coccomyxaceae</taxon>
        <taxon>Coccomyxa</taxon>
        <taxon>Coccomyxa subellipsoidea</taxon>
    </lineage>
</organism>